<protein>
    <submittedName>
        <fullName evidence="1">Uncharacterized protein</fullName>
    </submittedName>
</protein>
<dbReference type="AlphaFoldDB" id="A0A8H3VVE8"/>
<reference evidence="1 2" key="1">
    <citation type="submission" date="2019-07" db="EMBL/GenBank/DDBJ databases">
        <title>Venturia inaequalis Genome Resource.</title>
        <authorList>
            <person name="Lichtner F.J."/>
        </authorList>
    </citation>
    <scope>NUCLEOTIDE SEQUENCE [LARGE SCALE GENOMIC DNA]</scope>
    <source>
        <strain evidence="1 2">DMI_063113</strain>
    </source>
</reference>
<evidence type="ECO:0000313" key="1">
    <source>
        <dbReference type="EMBL" id="KAE9993514.1"/>
    </source>
</evidence>
<dbReference type="Proteomes" id="UP000490939">
    <property type="component" value="Unassembled WGS sequence"/>
</dbReference>
<sequence>MATAPTSPPTFLTLPHELRHLILLPTCDINAPFLPAPPIPKVYLVHYCRSKDMDRWAATLKEVSPEIGGDVDRVLGEWMRRLWARFEEWKG</sequence>
<keyword evidence="2" id="KW-1185">Reference proteome</keyword>
<organism evidence="1 2">
    <name type="scientific">Venturia inaequalis</name>
    <name type="common">Apple scab fungus</name>
    <dbReference type="NCBI Taxonomy" id="5025"/>
    <lineage>
        <taxon>Eukaryota</taxon>
        <taxon>Fungi</taxon>
        <taxon>Dikarya</taxon>
        <taxon>Ascomycota</taxon>
        <taxon>Pezizomycotina</taxon>
        <taxon>Dothideomycetes</taxon>
        <taxon>Pleosporomycetidae</taxon>
        <taxon>Venturiales</taxon>
        <taxon>Venturiaceae</taxon>
        <taxon>Venturia</taxon>
    </lineage>
</organism>
<name>A0A8H3VVE8_VENIN</name>
<evidence type="ECO:0000313" key="2">
    <source>
        <dbReference type="Proteomes" id="UP000490939"/>
    </source>
</evidence>
<accession>A0A8H3VVE8</accession>
<comment type="caution">
    <text evidence="1">The sequence shown here is derived from an EMBL/GenBank/DDBJ whole genome shotgun (WGS) entry which is preliminary data.</text>
</comment>
<gene>
    <name evidence="1" type="ORF">EG327_004768</name>
</gene>
<proteinExistence type="predicted"/>
<dbReference type="EMBL" id="WNWR01000028">
    <property type="protein sequence ID" value="KAE9993514.1"/>
    <property type="molecule type" value="Genomic_DNA"/>
</dbReference>